<dbReference type="PROSITE" id="PS51257">
    <property type="entry name" value="PROKAR_LIPOPROTEIN"/>
    <property type="match status" value="1"/>
</dbReference>
<proteinExistence type="predicted"/>
<name>A0ABP7SMI5_9SPHN</name>
<dbReference type="RefSeq" id="WP_344706304.1">
    <property type="nucleotide sequence ID" value="NZ_BAABBQ010000001.1"/>
</dbReference>
<protein>
    <recommendedName>
        <fullName evidence="3">Lipoprotein</fullName>
    </recommendedName>
</protein>
<dbReference type="Proteomes" id="UP001500235">
    <property type="component" value="Unassembled WGS sequence"/>
</dbReference>
<reference evidence="2" key="1">
    <citation type="journal article" date="2019" name="Int. J. Syst. Evol. Microbiol.">
        <title>The Global Catalogue of Microorganisms (GCM) 10K type strain sequencing project: providing services to taxonomists for standard genome sequencing and annotation.</title>
        <authorList>
            <consortium name="The Broad Institute Genomics Platform"/>
            <consortium name="The Broad Institute Genome Sequencing Center for Infectious Disease"/>
            <person name="Wu L."/>
            <person name="Ma J."/>
        </authorList>
    </citation>
    <scope>NUCLEOTIDE SEQUENCE [LARGE SCALE GENOMIC DNA]</scope>
    <source>
        <strain evidence="2">JCM 17563</strain>
    </source>
</reference>
<sequence>MEDRRRLTAAMVMVLGLAGCSAARIAVPSSLATEAERIAVSGMGGGGGGSFRLADVPGHFTRGAERLGSPATLVSRFSGGGSFELPDSRFGPAMAARCRYGEVQPTVGAISVAPERLRYSCELQSGGRLAGALRLEAAAGPLGSPSGRAERRGTFDYLGQRLEVRSIHRMEGGGLPTPTPLGYMFLVDGREVGAVDLNGTGKTILAPRSGEQRSAVIAAGLALSILWDPADLHSDY</sequence>
<accession>A0ABP7SMI5</accession>
<dbReference type="EMBL" id="BAABBQ010000001">
    <property type="protein sequence ID" value="GAA4013888.1"/>
    <property type="molecule type" value="Genomic_DNA"/>
</dbReference>
<comment type="caution">
    <text evidence="1">The sequence shown here is derived from an EMBL/GenBank/DDBJ whole genome shotgun (WGS) entry which is preliminary data.</text>
</comment>
<evidence type="ECO:0000313" key="1">
    <source>
        <dbReference type="EMBL" id="GAA4013888.1"/>
    </source>
</evidence>
<evidence type="ECO:0000313" key="2">
    <source>
        <dbReference type="Proteomes" id="UP001500235"/>
    </source>
</evidence>
<organism evidence="1 2">
    <name type="scientific">Sphingomonas swuensis</name>
    <dbReference type="NCBI Taxonomy" id="977800"/>
    <lineage>
        <taxon>Bacteria</taxon>
        <taxon>Pseudomonadati</taxon>
        <taxon>Pseudomonadota</taxon>
        <taxon>Alphaproteobacteria</taxon>
        <taxon>Sphingomonadales</taxon>
        <taxon>Sphingomonadaceae</taxon>
        <taxon>Sphingomonas</taxon>
    </lineage>
</organism>
<keyword evidence="2" id="KW-1185">Reference proteome</keyword>
<evidence type="ECO:0008006" key="3">
    <source>
        <dbReference type="Google" id="ProtNLM"/>
    </source>
</evidence>
<gene>
    <name evidence="1" type="ORF">GCM10022280_10310</name>
</gene>